<evidence type="ECO:0000313" key="4">
    <source>
        <dbReference type="EMBL" id="KAH8023194.1"/>
    </source>
</evidence>
<reference evidence="4" key="1">
    <citation type="journal article" date="2020" name="Cell">
        <title>Large-Scale Comparative Analyses of Tick Genomes Elucidate Their Genetic Diversity and Vector Capacities.</title>
        <authorList>
            <consortium name="Tick Genome and Microbiome Consortium (TIGMIC)"/>
            <person name="Jia N."/>
            <person name="Wang J."/>
            <person name="Shi W."/>
            <person name="Du L."/>
            <person name="Sun Y."/>
            <person name="Zhan W."/>
            <person name="Jiang J.F."/>
            <person name="Wang Q."/>
            <person name="Zhang B."/>
            <person name="Ji P."/>
            <person name="Bell-Sakyi L."/>
            <person name="Cui X.M."/>
            <person name="Yuan T.T."/>
            <person name="Jiang B.G."/>
            <person name="Yang W.F."/>
            <person name="Lam T.T."/>
            <person name="Chang Q.C."/>
            <person name="Ding S.J."/>
            <person name="Wang X.J."/>
            <person name="Zhu J.G."/>
            <person name="Ruan X.D."/>
            <person name="Zhao L."/>
            <person name="Wei J.T."/>
            <person name="Ye R.Z."/>
            <person name="Que T.C."/>
            <person name="Du C.H."/>
            <person name="Zhou Y.H."/>
            <person name="Cheng J.X."/>
            <person name="Dai P.F."/>
            <person name="Guo W.B."/>
            <person name="Han X.H."/>
            <person name="Huang E.J."/>
            <person name="Li L.F."/>
            <person name="Wei W."/>
            <person name="Gao Y.C."/>
            <person name="Liu J.Z."/>
            <person name="Shao H.Z."/>
            <person name="Wang X."/>
            <person name="Wang C.C."/>
            <person name="Yang T.C."/>
            <person name="Huo Q.B."/>
            <person name="Li W."/>
            <person name="Chen H.Y."/>
            <person name="Chen S.E."/>
            <person name="Zhou L.G."/>
            <person name="Ni X.B."/>
            <person name="Tian J.H."/>
            <person name="Sheng Y."/>
            <person name="Liu T."/>
            <person name="Pan Y.S."/>
            <person name="Xia L.Y."/>
            <person name="Li J."/>
            <person name="Zhao F."/>
            <person name="Cao W.C."/>
        </authorList>
    </citation>
    <scope>NUCLEOTIDE SEQUENCE</scope>
    <source>
        <strain evidence="4">Rmic-2018</strain>
    </source>
</reference>
<feature type="domain" description="IGFBP N-terminal" evidence="3">
    <location>
        <begin position="71"/>
        <end position="147"/>
    </location>
</feature>
<keyword evidence="2" id="KW-1133">Transmembrane helix</keyword>
<evidence type="ECO:0000256" key="2">
    <source>
        <dbReference type="SAM" id="Phobius"/>
    </source>
</evidence>
<comment type="caution">
    <text evidence="4">The sequence shown here is derived from an EMBL/GenBank/DDBJ whole genome shotgun (WGS) entry which is preliminary data.</text>
</comment>
<evidence type="ECO:0000256" key="1">
    <source>
        <dbReference type="ARBA" id="ARBA00023157"/>
    </source>
</evidence>
<feature type="transmembrane region" description="Helical" evidence="2">
    <location>
        <begin position="52"/>
        <end position="70"/>
    </location>
</feature>
<sequence length="159" mass="17137">MLMPVFYRRRRSHEPDRPTIPCRQPDCENLDVCDSGHSKQEVMEHVKTKMKAALCLLVVLTIAVIGTLATSQPNCAASPCDPSKCPNTASCKCGTYKDACNCCDVCYKCPGEACVPVFQDKCAGKTTCQLEPGAAILTGATGICSEKGYVFNSEKSHHG</sequence>
<gene>
    <name evidence="4" type="ORF">HPB51_011308</name>
</gene>
<dbReference type="EMBL" id="JABSTU010000008">
    <property type="protein sequence ID" value="KAH8023194.1"/>
    <property type="molecule type" value="Genomic_DNA"/>
</dbReference>
<keyword evidence="1" id="KW-1015">Disulfide bond</keyword>
<accession>A0A9J6DMY2</accession>
<keyword evidence="5" id="KW-1185">Reference proteome</keyword>
<evidence type="ECO:0000313" key="5">
    <source>
        <dbReference type="Proteomes" id="UP000821866"/>
    </source>
</evidence>
<dbReference type="Gene3D" id="4.10.40.20">
    <property type="match status" value="1"/>
</dbReference>
<keyword evidence="2" id="KW-0472">Membrane</keyword>
<dbReference type="SUPFAM" id="SSF57184">
    <property type="entry name" value="Growth factor receptor domain"/>
    <property type="match status" value="1"/>
</dbReference>
<dbReference type="VEuPathDB" id="VectorBase:LOC119171639"/>
<dbReference type="PROSITE" id="PS51323">
    <property type="entry name" value="IGFBP_N_2"/>
    <property type="match status" value="1"/>
</dbReference>
<keyword evidence="2" id="KW-0812">Transmembrane</keyword>
<dbReference type="AlphaFoldDB" id="A0A9J6DMY2"/>
<reference evidence="4" key="2">
    <citation type="submission" date="2021-09" db="EMBL/GenBank/DDBJ databases">
        <authorList>
            <person name="Jia N."/>
            <person name="Wang J."/>
            <person name="Shi W."/>
            <person name="Du L."/>
            <person name="Sun Y."/>
            <person name="Zhan W."/>
            <person name="Jiang J."/>
            <person name="Wang Q."/>
            <person name="Zhang B."/>
            <person name="Ji P."/>
            <person name="Sakyi L.B."/>
            <person name="Cui X."/>
            <person name="Yuan T."/>
            <person name="Jiang B."/>
            <person name="Yang W."/>
            <person name="Lam T.T.-Y."/>
            <person name="Chang Q."/>
            <person name="Ding S."/>
            <person name="Wang X."/>
            <person name="Zhu J."/>
            <person name="Ruan X."/>
            <person name="Zhao L."/>
            <person name="Wei J."/>
            <person name="Que T."/>
            <person name="Du C."/>
            <person name="Cheng J."/>
            <person name="Dai P."/>
            <person name="Han X."/>
            <person name="Huang E."/>
            <person name="Gao Y."/>
            <person name="Liu J."/>
            <person name="Shao H."/>
            <person name="Ye R."/>
            <person name="Li L."/>
            <person name="Wei W."/>
            <person name="Wang X."/>
            <person name="Wang C."/>
            <person name="Huo Q."/>
            <person name="Li W."/>
            <person name="Guo W."/>
            <person name="Chen H."/>
            <person name="Chen S."/>
            <person name="Zhou L."/>
            <person name="Zhou L."/>
            <person name="Ni X."/>
            <person name="Tian J."/>
            <person name="Zhou Y."/>
            <person name="Sheng Y."/>
            <person name="Liu T."/>
            <person name="Pan Y."/>
            <person name="Xia L."/>
            <person name="Li J."/>
            <person name="Zhao F."/>
            <person name="Cao W."/>
        </authorList>
    </citation>
    <scope>NUCLEOTIDE SEQUENCE</scope>
    <source>
        <strain evidence="4">Rmic-2018</strain>
        <tissue evidence="4">Larvae</tissue>
    </source>
</reference>
<organism evidence="4 5">
    <name type="scientific">Rhipicephalus microplus</name>
    <name type="common">Cattle tick</name>
    <name type="synonym">Boophilus microplus</name>
    <dbReference type="NCBI Taxonomy" id="6941"/>
    <lineage>
        <taxon>Eukaryota</taxon>
        <taxon>Metazoa</taxon>
        <taxon>Ecdysozoa</taxon>
        <taxon>Arthropoda</taxon>
        <taxon>Chelicerata</taxon>
        <taxon>Arachnida</taxon>
        <taxon>Acari</taxon>
        <taxon>Parasitiformes</taxon>
        <taxon>Ixodida</taxon>
        <taxon>Ixodoidea</taxon>
        <taxon>Ixodidae</taxon>
        <taxon>Rhipicephalinae</taxon>
        <taxon>Rhipicephalus</taxon>
        <taxon>Boophilus</taxon>
    </lineage>
</organism>
<name>A0A9J6DMY2_RHIMP</name>
<dbReference type="InterPro" id="IPR000867">
    <property type="entry name" value="IGFBP-like"/>
</dbReference>
<proteinExistence type="predicted"/>
<dbReference type="GO" id="GO:0005576">
    <property type="term" value="C:extracellular region"/>
    <property type="evidence" value="ECO:0007669"/>
    <property type="project" value="InterPro"/>
</dbReference>
<protein>
    <recommendedName>
        <fullName evidence="3">IGFBP N-terminal domain-containing protein</fullName>
    </recommendedName>
</protein>
<dbReference type="Proteomes" id="UP000821866">
    <property type="component" value="Chromosome 6"/>
</dbReference>
<dbReference type="InterPro" id="IPR009030">
    <property type="entry name" value="Growth_fac_rcpt_cys_sf"/>
</dbReference>
<evidence type="ECO:0000259" key="3">
    <source>
        <dbReference type="PROSITE" id="PS51323"/>
    </source>
</evidence>